<evidence type="ECO:0000256" key="1">
    <source>
        <dbReference type="PROSITE-ProRule" id="PRU00103"/>
    </source>
</evidence>
<dbReference type="Gene3D" id="1.10.510.10">
    <property type="entry name" value="Transferase(Phosphotransferase) domain 1"/>
    <property type="match status" value="1"/>
</dbReference>
<comment type="caution">
    <text evidence="4">The sequence shown here is derived from an EMBL/GenBank/DDBJ whole genome shotgun (WGS) entry which is preliminary data.</text>
</comment>
<evidence type="ECO:0000313" key="5">
    <source>
        <dbReference type="Proteomes" id="UP000826271"/>
    </source>
</evidence>
<organism evidence="4 5">
    <name type="scientific">Buddleja alternifolia</name>
    <dbReference type="NCBI Taxonomy" id="168488"/>
    <lineage>
        <taxon>Eukaryota</taxon>
        <taxon>Viridiplantae</taxon>
        <taxon>Streptophyta</taxon>
        <taxon>Embryophyta</taxon>
        <taxon>Tracheophyta</taxon>
        <taxon>Spermatophyta</taxon>
        <taxon>Magnoliopsida</taxon>
        <taxon>eudicotyledons</taxon>
        <taxon>Gunneridae</taxon>
        <taxon>Pentapetalae</taxon>
        <taxon>asterids</taxon>
        <taxon>lamiids</taxon>
        <taxon>Lamiales</taxon>
        <taxon>Scrophulariaceae</taxon>
        <taxon>Buddlejeae</taxon>
        <taxon>Buddleja</taxon>
    </lineage>
</organism>
<evidence type="ECO:0000259" key="3">
    <source>
        <dbReference type="PROSITE" id="PS50011"/>
    </source>
</evidence>
<feature type="compositionally biased region" description="Polar residues" evidence="2">
    <location>
        <begin position="740"/>
        <end position="751"/>
    </location>
</feature>
<evidence type="ECO:0000313" key="4">
    <source>
        <dbReference type="EMBL" id="KAG8381007.1"/>
    </source>
</evidence>
<feature type="domain" description="Protein kinase" evidence="3">
    <location>
        <begin position="1"/>
        <end position="277"/>
    </location>
</feature>
<dbReference type="InterPro" id="IPR011009">
    <property type="entry name" value="Kinase-like_dom_sf"/>
</dbReference>
<dbReference type="Proteomes" id="UP000826271">
    <property type="component" value="Unassembled WGS sequence"/>
</dbReference>
<dbReference type="InterPro" id="IPR051177">
    <property type="entry name" value="CIK-Related_Protein"/>
</dbReference>
<evidence type="ECO:0000256" key="2">
    <source>
        <dbReference type="SAM" id="MobiDB-lite"/>
    </source>
</evidence>
<protein>
    <recommendedName>
        <fullName evidence="3">Protein kinase domain-containing protein</fullName>
    </recommendedName>
</protein>
<reference evidence="4" key="1">
    <citation type="submission" date="2019-10" db="EMBL/GenBank/DDBJ databases">
        <authorList>
            <person name="Zhang R."/>
            <person name="Pan Y."/>
            <person name="Wang J."/>
            <person name="Ma R."/>
            <person name="Yu S."/>
        </authorList>
    </citation>
    <scope>NUCLEOTIDE SEQUENCE</scope>
    <source>
        <strain evidence="4">LA-IB0</strain>
        <tissue evidence="4">Leaf</tissue>
    </source>
</reference>
<feature type="region of interest" description="Disordered" evidence="2">
    <location>
        <begin position="598"/>
        <end position="682"/>
    </location>
</feature>
<proteinExistence type="predicted"/>
<dbReference type="Gene3D" id="3.30.200.20">
    <property type="entry name" value="Phosphorylase Kinase, domain 1"/>
    <property type="match status" value="1"/>
</dbReference>
<name>A0AAV6XL15_9LAMI</name>
<dbReference type="AlphaFoldDB" id="A0AAV6XL15"/>
<dbReference type="SUPFAM" id="SSF48371">
    <property type="entry name" value="ARM repeat"/>
    <property type="match status" value="1"/>
</dbReference>
<feature type="compositionally biased region" description="Low complexity" evidence="2">
    <location>
        <begin position="605"/>
        <end position="621"/>
    </location>
</feature>
<dbReference type="Gene3D" id="1.25.10.10">
    <property type="entry name" value="Leucine-rich Repeat Variant"/>
    <property type="match status" value="1"/>
</dbReference>
<feature type="compositionally biased region" description="Polar residues" evidence="2">
    <location>
        <begin position="712"/>
        <end position="722"/>
    </location>
</feature>
<gene>
    <name evidence="4" type="ORF">BUALT_Bualt06G0076000</name>
</gene>
<dbReference type="InterPro" id="IPR021133">
    <property type="entry name" value="HEAT_type_2"/>
</dbReference>
<dbReference type="PROSITE" id="PS50077">
    <property type="entry name" value="HEAT_REPEAT"/>
    <property type="match status" value="1"/>
</dbReference>
<feature type="compositionally biased region" description="Polar residues" evidence="2">
    <location>
        <begin position="770"/>
        <end position="783"/>
    </location>
</feature>
<feature type="repeat" description="HEAT" evidence="1">
    <location>
        <begin position="528"/>
        <end position="566"/>
    </location>
</feature>
<dbReference type="PROSITE" id="PS50011">
    <property type="entry name" value="PROTEIN_KINASE_DOM"/>
    <property type="match status" value="1"/>
</dbReference>
<keyword evidence="5" id="KW-1185">Reference proteome</keyword>
<dbReference type="InterPro" id="IPR000719">
    <property type="entry name" value="Prot_kinase_dom"/>
</dbReference>
<dbReference type="GO" id="GO:0005524">
    <property type="term" value="F:ATP binding"/>
    <property type="evidence" value="ECO:0007669"/>
    <property type="project" value="InterPro"/>
</dbReference>
<dbReference type="InterPro" id="IPR016024">
    <property type="entry name" value="ARM-type_fold"/>
</dbReference>
<dbReference type="GO" id="GO:0004672">
    <property type="term" value="F:protein kinase activity"/>
    <property type="evidence" value="ECO:0007669"/>
    <property type="project" value="InterPro"/>
</dbReference>
<accession>A0AAV6XL15</accession>
<dbReference type="PANTHER" id="PTHR12984">
    <property type="entry name" value="SCY1-RELATED S/T PROTEIN KINASE-LIKE"/>
    <property type="match status" value="1"/>
</dbReference>
<dbReference type="EMBL" id="WHWC01000006">
    <property type="protein sequence ID" value="KAG8381007.1"/>
    <property type="molecule type" value="Genomic_DNA"/>
</dbReference>
<dbReference type="PANTHER" id="PTHR12984:SF3">
    <property type="entry name" value="N-TERMINAL KINASE-LIKE PROTEIN"/>
    <property type="match status" value="1"/>
</dbReference>
<dbReference type="InterPro" id="IPR011989">
    <property type="entry name" value="ARM-like"/>
</dbReference>
<sequence length="831" mass="89907">MLKFLKGVVGGSGTGLKDLPYNIGEPYSSAWGSWDDGSPVSIFSLSGSNANDGHLVAGRNGVKRLRTVRHPNILSFLHSTEAETLDGSSTKVTIYIVTEPVMPLSEKIKELGLEGSQRDEYYAWGLHRIAKAVSFLNNDCKLVHGNVCMSSVVVTQTLDWKLHAFDVLSEFDGNSEASTGPMLQYEWLIGSQYKPMELSKSDWVAIRKSPPWAIDSWGLGCLIYEIFSGMKLSRTEELRNTAGIPKSLLPDYQRLLSSAPSRRLNSSKLLENGGEFFFLISECRVFNDMTNKLVDTIQFMEILNLKDSVEKDTFFRKLPNLAEQLPRQIVLKKLLPLLASALEFGSATAPALTALLKLGSWLSSEEYSLKVLPTVVKLFASNDRAIRVGLLQHIDQYGESLSAQIVDEQVYPHVANGFSDTSAFLRELTLKSMLVLAPKLSQRTIAGSLLKFLSKLQVDEEPAIRTNTTILLGNIATHLNDGTRKRVLINAFTVRALRDTFSPARGAGIMALCATSSYYDATEIATRILPNIVVLTIDPDSDVRSKAFEAVEQFLQLVKQHHEKTTTGDSTSAAGIGISSIPGNASLLGWAMSSLTTKGKPSEHSTLTSSTTSAPLASSISNASSVTEDANIAPVRVSSRTDLSDLADHPPPVSPTSTDGWGELENGINGELDNDKDGWDDIEPLEEAKPSAALANIQAAQKRPVSLPKPQVPNSRPKSTLKTSKHEDDDLWGATADPTPKSTSRPLNSKASKVVDEDDPWGAIAAPVPKTSSKPLNLKSSGSADDDLWGSIAAPPPTIGHKPLSGGRGRANKPAAPKLGAQRINRTSSGM</sequence>
<dbReference type="SUPFAM" id="SSF56112">
    <property type="entry name" value="Protein kinase-like (PK-like)"/>
    <property type="match status" value="1"/>
</dbReference>
<feature type="region of interest" description="Disordered" evidence="2">
    <location>
        <begin position="702"/>
        <end position="831"/>
    </location>
</feature>